<gene>
    <name evidence="1" type="ORF">RF11_11272</name>
</gene>
<evidence type="ECO:0000313" key="2">
    <source>
        <dbReference type="Proteomes" id="UP000031668"/>
    </source>
</evidence>
<accession>A0A0C2IWE3</accession>
<dbReference type="Proteomes" id="UP000031668">
    <property type="component" value="Unassembled WGS sequence"/>
</dbReference>
<dbReference type="EMBL" id="JWZT01005374">
    <property type="protein sequence ID" value="KII61187.1"/>
    <property type="molecule type" value="Genomic_DNA"/>
</dbReference>
<name>A0A0C2IWE3_THEKT</name>
<protein>
    <submittedName>
        <fullName evidence="1">Uncharacterized protein</fullName>
    </submittedName>
</protein>
<reference evidence="1 2" key="1">
    <citation type="journal article" date="2014" name="Genome Biol. Evol.">
        <title>The genome of the myxosporean Thelohanellus kitauei shows adaptations to nutrient acquisition within its fish host.</title>
        <authorList>
            <person name="Yang Y."/>
            <person name="Xiong J."/>
            <person name="Zhou Z."/>
            <person name="Huo F."/>
            <person name="Miao W."/>
            <person name="Ran C."/>
            <person name="Liu Y."/>
            <person name="Zhang J."/>
            <person name="Feng J."/>
            <person name="Wang M."/>
            <person name="Wang M."/>
            <person name="Wang L."/>
            <person name="Yao B."/>
        </authorList>
    </citation>
    <scope>NUCLEOTIDE SEQUENCE [LARGE SCALE GENOMIC DNA]</scope>
    <source>
        <strain evidence="1">Wuqing</strain>
    </source>
</reference>
<comment type="caution">
    <text evidence="1">The sequence shown here is derived from an EMBL/GenBank/DDBJ whole genome shotgun (WGS) entry which is preliminary data.</text>
</comment>
<sequence>MKCVNIVMVIYALFKESVSFSSKAEFPNLSRNSMAIIEGVFDEYEMTLLYSSQVKMELIYKTEEGFMYILKKIPFGTKLFATELHVIRLDDFMSHRLDTDNTSNDYIRDFWTHKHLVIFQFQKSKHTFIYDCITFTKRQIDHERTILKIFYGEDNLDYAMIIEEKFKVVSSIYQDSYLLDLYRLSSKQIIRDVEECIRGPKNGGSSVPPIYNQISIIIAANFCFWMLVPTANVLFVRPPICLGLLTISISGFVRYEASLSQEKQQKTLKFYTPSDDLIMAHFPDDVLIAELVSIQRNKNDLFVSIIESVSANDRRGTIWYANTLSFSFTRILIDSDLIEYFVC</sequence>
<dbReference type="AlphaFoldDB" id="A0A0C2IWE3"/>
<organism evidence="1 2">
    <name type="scientific">Thelohanellus kitauei</name>
    <name type="common">Myxosporean</name>
    <dbReference type="NCBI Taxonomy" id="669202"/>
    <lineage>
        <taxon>Eukaryota</taxon>
        <taxon>Metazoa</taxon>
        <taxon>Cnidaria</taxon>
        <taxon>Myxozoa</taxon>
        <taxon>Myxosporea</taxon>
        <taxon>Bivalvulida</taxon>
        <taxon>Platysporina</taxon>
        <taxon>Myxobolidae</taxon>
        <taxon>Thelohanellus</taxon>
    </lineage>
</organism>
<evidence type="ECO:0000313" key="1">
    <source>
        <dbReference type="EMBL" id="KII61187.1"/>
    </source>
</evidence>
<keyword evidence="2" id="KW-1185">Reference proteome</keyword>
<proteinExistence type="predicted"/>